<evidence type="ECO:0000259" key="4">
    <source>
        <dbReference type="PROSITE" id="PS51186"/>
    </source>
</evidence>
<keyword evidence="1" id="KW-0808">Transferase</keyword>
<accession>A0ABQ1XM48</accession>
<evidence type="ECO:0000313" key="6">
    <source>
        <dbReference type="Proteomes" id="UP000648722"/>
    </source>
</evidence>
<dbReference type="Gene3D" id="3.40.630.30">
    <property type="match status" value="1"/>
</dbReference>
<protein>
    <submittedName>
        <fullName evidence="5">GCN5 family N-acetyltransferase</fullName>
    </submittedName>
</protein>
<dbReference type="SUPFAM" id="SSF55729">
    <property type="entry name" value="Acyl-CoA N-acyltransferases (Nat)"/>
    <property type="match status" value="1"/>
</dbReference>
<dbReference type="Proteomes" id="UP000648722">
    <property type="component" value="Unassembled WGS sequence"/>
</dbReference>
<comment type="similarity">
    <text evidence="3">Belongs to the acetyltransferase family. RimJ subfamily.</text>
</comment>
<dbReference type="EMBL" id="BMFS01000004">
    <property type="protein sequence ID" value="GGG97483.1"/>
    <property type="molecule type" value="Genomic_DNA"/>
</dbReference>
<evidence type="ECO:0000313" key="5">
    <source>
        <dbReference type="EMBL" id="GGG97483.1"/>
    </source>
</evidence>
<dbReference type="InterPro" id="IPR000182">
    <property type="entry name" value="GNAT_dom"/>
</dbReference>
<evidence type="ECO:0000256" key="3">
    <source>
        <dbReference type="ARBA" id="ARBA00038502"/>
    </source>
</evidence>
<proteinExistence type="inferred from homology"/>
<dbReference type="RefSeq" id="WP_188451606.1">
    <property type="nucleotide sequence ID" value="NZ_BMFS01000004.1"/>
</dbReference>
<dbReference type="InterPro" id="IPR051531">
    <property type="entry name" value="N-acetyltransferase"/>
</dbReference>
<keyword evidence="6" id="KW-1185">Reference proteome</keyword>
<reference evidence="6" key="1">
    <citation type="journal article" date="2019" name="Int. J. Syst. Evol. Microbiol.">
        <title>The Global Catalogue of Microorganisms (GCM) 10K type strain sequencing project: providing services to taxonomists for standard genome sequencing and annotation.</title>
        <authorList>
            <consortium name="The Broad Institute Genomics Platform"/>
            <consortium name="The Broad Institute Genome Sequencing Center for Infectious Disease"/>
            <person name="Wu L."/>
            <person name="Ma J."/>
        </authorList>
    </citation>
    <scope>NUCLEOTIDE SEQUENCE [LARGE SCALE GENOMIC DNA]</scope>
    <source>
        <strain evidence="6">CGMCC 1.12766</strain>
    </source>
</reference>
<evidence type="ECO:0000256" key="1">
    <source>
        <dbReference type="ARBA" id="ARBA00022679"/>
    </source>
</evidence>
<keyword evidence="2" id="KW-0012">Acyltransferase</keyword>
<dbReference type="PANTHER" id="PTHR43792:SF8">
    <property type="entry name" value="[RIBOSOMAL PROTEIN US5]-ALANINE N-ACETYLTRANSFERASE"/>
    <property type="match status" value="1"/>
</dbReference>
<organism evidence="5 6">
    <name type="scientific">Glycocaulis albus</name>
    <dbReference type="NCBI Taxonomy" id="1382801"/>
    <lineage>
        <taxon>Bacteria</taxon>
        <taxon>Pseudomonadati</taxon>
        <taxon>Pseudomonadota</taxon>
        <taxon>Alphaproteobacteria</taxon>
        <taxon>Maricaulales</taxon>
        <taxon>Maricaulaceae</taxon>
        <taxon>Glycocaulis</taxon>
    </lineage>
</organism>
<name>A0ABQ1XM48_9PROT</name>
<dbReference type="PROSITE" id="PS51186">
    <property type="entry name" value="GNAT"/>
    <property type="match status" value="1"/>
</dbReference>
<feature type="domain" description="N-acetyltransferase" evidence="4">
    <location>
        <begin position="18"/>
        <end position="184"/>
    </location>
</feature>
<dbReference type="PANTHER" id="PTHR43792">
    <property type="entry name" value="GNAT FAMILY, PUTATIVE (AFU_ORTHOLOGUE AFUA_3G00765)-RELATED-RELATED"/>
    <property type="match status" value="1"/>
</dbReference>
<gene>
    <name evidence="5" type="ORF">GCM10007420_11480</name>
</gene>
<comment type="caution">
    <text evidence="5">The sequence shown here is derived from an EMBL/GenBank/DDBJ whole genome shotgun (WGS) entry which is preliminary data.</text>
</comment>
<evidence type="ECO:0000256" key="2">
    <source>
        <dbReference type="ARBA" id="ARBA00023315"/>
    </source>
</evidence>
<dbReference type="Pfam" id="PF13302">
    <property type="entry name" value="Acetyltransf_3"/>
    <property type="match status" value="1"/>
</dbReference>
<dbReference type="InterPro" id="IPR016181">
    <property type="entry name" value="Acyl_CoA_acyltransferase"/>
</dbReference>
<sequence>MALWRDEIPETTLAGEGIRLRHPGPDDYEAWAKLRSASRGHTEAWEPAWSADELTRTAYKRRLRRYQQDVETGQGYPFFIFRASDGVLVGACNLNNVRRGVLQAADIGYWVGSPYVRRGHARAAVRRVVTFAFAQLNLNRIEAATRPENEASRSLLMSVGFSPEGYARKYLKINGEWRDHLKFAIVRGDLLR</sequence>